<protein>
    <submittedName>
        <fullName evidence="1">Helix-turn-helix domain-containing protein</fullName>
    </submittedName>
</protein>
<dbReference type="Proteomes" id="UP000540128">
    <property type="component" value="Unassembled WGS sequence"/>
</dbReference>
<comment type="caution">
    <text evidence="1">The sequence shown here is derived from an EMBL/GenBank/DDBJ whole genome shotgun (WGS) entry which is preliminary data.</text>
</comment>
<keyword evidence="2" id="KW-1185">Reference proteome</keyword>
<accession>A0A7Y6KJP5</accession>
<name>A0A7Y6KJP5_9ACTN</name>
<evidence type="ECO:0000313" key="2">
    <source>
        <dbReference type="Proteomes" id="UP000540128"/>
    </source>
</evidence>
<reference evidence="1 2" key="1">
    <citation type="submission" date="2020-03" db="EMBL/GenBank/DDBJ databases">
        <title>Complete genome sequence of sixteen Streptomyces strains facilitates identification of candidate genes involved in plant growth-promotion in grain legumes and cereals.</title>
        <authorList>
            <person name="Gopalakrishnan S."/>
            <person name="Thakur V."/>
            <person name="Saxena R."/>
            <person name="Vadlamudi S."/>
            <person name="Purohit S."/>
            <person name="Kumar V."/>
            <person name="Rathore A."/>
            <person name="Chitikineni A."/>
            <person name="Varshney R.K."/>
        </authorList>
    </citation>
    <scope>NUCLEOTIDE SEQUENCE [LARGE SCALE GENOMIC DNA]</scope>
    <source>
        <strain evidence="1 2">KAI-180</strain>
    </source>
</reference>
<sequence>MADITTVRAAAQLGLAVGTLRKLTDSGIFPVLRARGNRTVMPAADILALARRELVGPEAVGARELPVLRVGVAERVEGDQGREWAGFATHLSPQDLHPALSGWWRCDPERVVQAGLMAVTLGHYVVAVLTGINGYDSRGDGRYRFHGTLAGSVTELVTPQQWVNPDAPGADRARLLLGRRLESESGGPVAYVRPGG</sequence>
<evidence type="ECO:0000313" key="1">
    <source>
        <dbReference type="EMBL" id="NUV32303.1"/>
    </source>
</evidence>
<dbReference type="EMBL" id="JAANNT010000045">
    <property type="protein sequence ID" value="NUV32303.1"/>
    <property type="molecule type" value="Genomic_DNA"/>
</dbReference>
<gene>
    <name evidence="1" type="ORF">G6W59_29165</name>
</gene>
<organism evidence="1 2">
    <name type="scientific">Streptomyces odorifer</name>
    <dbReference type="NCBI Taxonomy" id="53450"/>
    <lineage>
        <taxon>Bacteria</taxon>
        <taxon>Bacillati</taxon>
        <taxon>Actinomycetota</taxon>
        <taxon>Actinomycetes</taxon>
        <taxon>Kitasatosporales</taxon>
        <taxon>Streptomycetaceae</taxon>
        <taxon>Streptomyces</taxon>
        <taxon>Streptomyces albidoflavus group</taxon>
    </lineage>
</organism>
<dbReference type="AlphaFoldDB" id="A0A7Y6KJP5"/>
<proteinExistence type="predicted"/>